<name>A0A2J7QVP0_9NEOP</name>
<dbReference type="InterPro" id="IPR001320">
    <property type="entry name" value="Iontro_rcpt_C"/>
</dbReference>
<comment type="caution">
    <text evidence="15">The sequence shown here is derived from an EMBL/GenBank/DDBJ whole genome shotgun (WGS) entry which is preliminary data.</text>
</comment>
<keyword evidence="5 12" id="KW-1133">Transmembrane helix</keyword>
<keyword evidence="7 12" id="KW-0472">Membrane</keyword>
<dbReference type="STRING" id="105785.A0A2J7QVP0"/>
<feature type="domain" description="Ionotropic glutamate receptor C-terminal" evidence="13">
    <location>
        <begin position="489"/>
        <end position="597"/>
    </location>
</feature>
<dbReference type="Proteomes" id="UP000235965">
    <property type="component" value="Unassembled WGS sequence"/>
</dbReference>
<evidence type="ECO:0000256" key="1">
    <source>
        <dbReference type="ARBA" id="ARBA00004141"/>
    </source>
</evidence>
<proteinExistence type="inferred from homology"/>
<feature type="transmembrane region" description="Helical" evidence="12">
    <location>
        <begin position="492"/>
        <end position="513"/>
    </location>
</feature>
<dbReference type="InterPro" id="IPR019594">
    <property type="entry name" value="Glu/Gly-bd"/>
</dbReference>
<feature type="non-terminal residue" evidence="15">
    <location>
        <position position="1"/>
    </location>
</feature>
<evidence type="ECO:0000256" key="9">
    <source>
        <dbReference type="ARBA" id="ARBA00023180"/>
    </source>
</evidence>
<evidence type="ECO:0008006" key="17">
    <source>
        <dbReference type="Google" id="ProtNLM"/>
    </source>
</evidence>
<accession>A0A2J7QVP0</accession>
<comment type="similarity">
    <text evidence="2">Belongs to the glutamate-gated ion channel (TC 1.A.10.1) family.</text>
</comment>
<keyword evidence="8" id="KW-0675">Receptor</keyword>
<keyword evidence="6" id="KW-0406">Ion transport</keyword>
<feature type="domain" description="Ionotropic glutamate receptor L-glutamate and glycine-binding" evidence="14">
    <location>
        <begin position="418"/>
        <end position="474"/>
    </location>
</feature>
<evidence type="ECO:0000259" key="14">
    <source>
        <dbReference type="Pfam" id="PF10613"/>
    </source>
</evidence>
<comment type="subcellular location">
    <subcellularLocation>
        <location evidence="1">Membrane</location>
        <topology evidence="1">Multi-pass membrane protein</topology>
    </subcellularLocation>
</comment>
<keyword evidence="4 12" id="KW-0812">Transmembrane</keyword>
<gene>
    <name evidence="15" type="ORF">B7P43_G15055</name>
</gene>
<dbReference type="PANTHER" id="PTHR45913">
    <property type="entry name" value="EPM2A-INTERACTING PROTEIN 1"/>
    <property type="match status" value="1"/>
</dbReference>
<dbReference type="InParanoid" id="A0A2J7QVP0"/>
<dbReference type="AlphaFoldDB" id="A0A2J7QVP0"/>
<dbReference type="SUPFAM" id="SSF53850">
    <property type="entry name" value="Periplasmic binding protein-like II"/>
    <property type="match status" value="1"/>
</dbReference>
<evidence type="ECO:0000256" key="7">
    <source>
        <dbReference type="ARBA" id="ARBA00023136"/>
    </source>
</evidence>
<dbReference type="Pfam" id="PF10613">
    <property type="entry name" value="Lig_chan-Glu_bd"/>
    <property type="match status" value="1"/>
</dbReference>
<dbReference type="Gene3D" id="1.10.287.70">
    <property type="match status" value="1"/>
</dbReference>
<organism evidence="15 16">
    <name type="scientific">Cryptotermes secundus</name>
    <dbReference type="NCBI Taxonomy" id="105785"/>
    <lineage>
        <taxon>Eukaryota</taxon>
        <taxon>Metazoa</taxon>
        <taxon>Ecdysozoa</taxon>
        <taxon>Arthropoda</taxon>
        <taxon>Hexapoda</taxon>
        <taxon>Insecta</taxon>
        <taxon>Pterygota</taxon>
        <taxon>Neoptera</taxon>
        <taxon>Polyneoptera</taxon>
        <taxon>Dictyoptera</taxon>
        <taxon>Blattodea</taxon>
        <taxon>Blattoidea</taxon>
        <taxon>Termitoidae</taxon>
        <taxon>Kalotermitidae</taxon>
        <taxon>Cryptotermitinae</taxon>
        <taxon>Cryptotermes</taxon>
    </lineage>
</organism>
<dbReference type="PANTHER" id="PTHR45913:SF19">
    <property type="entry name" value="LOW QUALITY PROTEIN: ZINC FINGER BED DOMAIN-CONTAINING PROTEIN 5-LIKE"/>
    <property type="match status" value="1"/>
</dbReference>
<evidence type="ECO:0000256" key="5">
    <source>
        <dbReference type="ARBA" id="ARBA00022989"/>
    </source>
</evidence>
<dbReference type="Pfam" id="PF00060">
    <property type="entry name" value="Lig_chan"/>
    <property type="match status" value="1"/>
</dbReference>
<evidence type="ECO:0000256" key="3">
    <source>
        <dbReference type="ARBA" id="ARBA00022448"/>
    </source>
</evidence>
<protein>
    <recommendedName>
        <fullName evidence="17">Ionotropic glutamate receptor C-terminal domain-containing protein</fullName>
    </recommendedName>
</protein>
<keyword evidence="11" id="KW-0407">Ion channel</keyword>
<sequence length="622" mass="70992">LKSRLFKMLCEEMGPEHTALLFFSDARWLSRGKVLKRMFKLRHEVFCFLNGENHSLADSFSNKDFLLKMAYLTDIFEKLNILNTSLQGNEATVLSWNDKVKAFMRKLELWRNSMESDTLDMFPTLVSMVQDTDNPVLPMDIKSCLLDHLIMLKVHFEKYFCNDFDQFNWIKNPFENAPGPSSLNVNEQEQLIDLTSDTSLKSKFKELSVIGMMIDELERIWKEAVVARETYYLGICFEGLRKTTNNLCRDSRWTTQGVHTGSTTDRCEIQRSENQMQSSSIFFKKAMDQRRVRLQKLLNGREVSLATTSLLGLNDLEEGTRSSCSMSLRVLPFSDPSLPQGIKQMSTKIMLSHAVWLLFLDTKASLEEFFTDINIPFDCQFLVAQPENGDVIALTEVYRVSSSQPLQSYRFGNCLNMHGEILEDGKWNGIIGMLADRQVNISCSDLTMTTSRVDVVDFIEPVWTSRTYIFIKKRDTVAVGWTTFLIPYSWQLWVAVTVTVALLVFSVAALHWVRRRHVGQTVEELPHPGLSHAVFYVTACFCCQGSNVASRSVSGRMLHLTAYATSVVLFASFSGALVSSIASRHATLPFRTFEEFLNNGYYRLGVLANSSIISNMKVRYIE</sequence>
<dbReference type="GO" id="GO:0016020">
    <property type="term" value="C:membrane"/>
    <property type="evidence" value="ECO:0007669"/>
    <property type="project" value="UniProtKB-SubCell"/>
</dbReference>
<dbReference type="EMBL" id="NEVH01009776">
    <property type="protein sequence ID" value="PNF32649.1"/>
    <property type="molecule type" value="Genomic_DNA"/>
</dbReference>
<dbReference type="GO" id="GO:0015276">
    <property type="term" value="F:ligand-gated monoatomic ion channel activity"/>
    <property type="evidence" value="ECO:0007669"/>
    <property type="project" value="InterPro"/>
</dbReference>
<keyword evidence="10" id="KW-1071">Ligand-gated ion channel</keyword>
<evidence type="ECO:0000313" key="15">
    <source>
        <dbReference type="EMBL" id="PNF32649.1"/>
    </source>
</evidence>
<feature type="transmembrane region" description="Helical" evidence="12">
    <location>
        <begin position="560"/>
        <end position="581"/>
    </location>
</feature>
<keyword evidence="3" id="KW-0813">Transport</keyword>
<keyword evidence="16" id="KW-1185">Reference proteome</keyword>
<dbReference type="OrthoDB" id="1101576at2759"/>
<evidence type="ECO:0000256" key="2">
    <source>
        <dbReference type="ARBA" id="ARBA00008685"/>
    </source>
</evidence>
<dbReference type="Gene3D" id="3.40.190.10">
    <property type="entry name" value="Periplasmic binding protein-like II"/>
    <property type="match status" value="1"/>
</dbReference>
<evidence type="ECO:0000256" key="11">
    <source>
        <dbReference type="ARBA" id="ARBA00023303"/>
    </source>
</evidence>
<evidence type="ECO:0000256" key="10">
    <source>
        <dbReference type="ARBA" id="ARBA00023286"/>
    </source>
</evidence>
<reference evidence="15 16" key="1">
    <citation type="submission" date="2017-12" db="EMBL/GenBank/DDBJ databases">
        <title>Hemimetabolous genomes reveal molecular basis of termite eusociality.</title>
        <authorList>
            <person name="Harrison M.C."/>
            <person name="Jongepier E."/>
            <person name="Robertson H.M."/>
            <person name="Arning N."/>
            <person name="Bitard-Feildel T."/>
            <person name="Chao H."/>
            <person name="Childers C.P."/>
            <person name="Dinh H."/>
            <person name="Doddapaneni H."/>
            <person name="Dugan S."/>
            <person name="Gowin J."/>
            <person name="Greiner C."/>
            <person name="Han Y."/>
            <person name="Hu H."/>
            <person name="Hughes D.S.T."/>
            <person name="Huylmans A.-K."/>
            <person name="Kemena C."/>
            <person name="Kremer L.P.M."/>
            <person name="Lee S.L."/>
            <person name="Lopez-Ezquerra A."/>
            <person name="Mallet L."/>
            <person name="Monroy-Kuhn J.M."/>
            <person name="Moser A."/>
            <person name="Murali S.C."/>
            <person name="Muzny D.M."/>
            <person name="Otani S."/>
            <person name="Piulachs M.-D."/>
            <person name="Poelchau M."/>
            <person name="Qu J."/>
            <person name="Schaub F."/>
            <person name="Wada-Katsumata A."/>
            <person name="Worley K.C."/>
            <person name="Xie Q."/>
            <person name="Ylla G."/>
            <person name="Poulsen M."/>
            <person name="Gibbs R.A."/>
            <person name="Schal C."/>
            <person name="Richards S."/>
            <person name="Belles X."/>
            <person name="Korb J."/>
            <person name="Bornberg-Bauer E."/>
        </authorList>
    </citation>
    <scope>NUCLEOTIDE SEQUENCE [LARGE SCALE GENOMIC DNA]</scope>
    <source>
        <tissue evidence="15">Whole body</tissue>
    </source>
</reference>
<evidence type="ECO:0000313" key="16">
    <source>
        <dbReference type="Proteomes" id="UP000235965"/>
    </source>
</evidence>
<evidence type="ECO:0000259" key="13">
    <source>
        <dbReference type="Pfam" id="PF00060"/>
    </source>
</evidence>
<evidence type="ECO:0000256" key="12">
    <source>
        <dbReference type="SAM" id="Phobius"/>
    </source>
</evidence>
<evidence type="ECO:0000256" key="6">
    <source>
        <dbReference type="ARBA" id="ARBA00023065"/>
    </source>
</evidence>
<keyword evidence="9" id="KW-0325">Glycoprotein</keyword>
<evidence type="ECO:0000256" key="4">
    <source>
        <dbReference type="ARBA" id="ARBA00022692"/>
    </source>
</evidence>
<evidence type="ECO:0000256" key="8">
    <source>
        <dbReference type="ARBA" id="ARBA00023170"/>
    </source>
</evidence>